<dbReference type="GO" id="GO:0061605">
    <property type="term" value="F:molybdopterin-synthase adenylyltransferase activity"/>
    <property type="evidence" value="ECO:0007669"/>
    <property type="project" value="UniProtKB-EC"/>
</dbReference>
<keyword evidence="1" id="KW-0808">Transferase</keyword>
<sequence length="71" mass="7888">MEWVRSCSCFAGGVGIVDEDVVELKNLHKQELRYEPGTITLSHHGLEWVGTWQVAYGLPTGLQDKEYAPAA</sequence>
<name>A0A2G9GX33_9LAMI</name>
<comment type="caution">
    <text evidence="1">The sequence shown here is derived from an EMBL/GenBank/DDBJ whole genome shotgun (WGS) entry which is preliminary data.</text>
</comment>
<proteinExistence type="predicted"/>
<reference evidence="2" key="1">
    <citation type="journal article" date="2018" name="Gigascience">
        <title>Genome assembly of the Pink Ipe (Handroanthus impetiginosus, Bignoniaceae), a highly valued, ecologically keystone Neotropical timber forest tree.</title>
        <authorList>
            <person name="Silva-Junior O.B."/>
            <person name="Grattapaglia D."/>
            <person name="Novaes E."/>
            <person name="Collevatti R.G."/>
        </authorList>
    </citation>
    <scope>NUCLEOTIDE SEQUENCE [LARGE SCALE GENOMIC DNA]</scope>
    <source>
        <strain evidence="2">cv. UFG-1</strain>
    </source>
</reference>
<keyword evidence="1" id="KW-0548">Nucleotidyltransferase</keyword>
<evidence type="ECO:0000313" key="2">
    <source>
        <dbReference type="Proteomes" id="UP000231279"/>
    </source>
</evidence>
<gene>
    <name evidence="1" type="ORF">CDL12_17563</name>
</gene>
<dbReference type="EMBL" id="NKXS01003406">
    <property type="protein sequence ID" value="PIN09853.1"/>
    <property type="molecule type" value="Genomic_DNA"/>
</dbReference>
<protein>
    <submittedName>
        <fullName evidence="1">Molybdopterin-synthase adenylyltransferase</fullName>
        <ecNumber evidence="1">2.7.7.80</ecNumber>
    </submittedName>
</protein>
<organism evidence="1 2">
    <name type="scientific">Handroanthus impetiginosus</name>
    <dbReference type="NCBI Taxonomy" id="429701"/>
    <lineage>
        <taxon>Eukaryota</taxon>
        <taxon>Viridiplantae</taxon>
        <taxon>Streptophyta</taxon>
        <taxon>Embryophyta</taxon>
        <taxon>Tracheophyta</taxon>
        <taxon>Spermatophyta</taxon>
        <taxon>Magnoliopsida</taxon>
        <taxon>eudicotyledons</taxon>
        <taxon>Gunneridae</taxon>
        <taxon>Pentapetalae</taxon>
        <taxon>asterids</taxon>
        <taxon>lamiids</taxon>
        <taxon>Lamiales</taxon>
        <taxon>Bignoniaceae</taxon>
        <taxon>Crescentiina</taxon>
        <taxon>Tabebuia alliance</taxon>
        <taxon>Handroanthus</taxon>
    </lineage>
</organism>
<accession>A0A2G9GX33</accession>
<evidence type="ECO:0000313" key="1">
    <source>
        <dbReference type="EMBL" id="PIN09853.1"/>
    </source>
</evidence>
<dbReference type="EC" id="2.7.7.80" evidence="1"/>
<dbReference type="AlphaFoldDB" id="A0A2G9GX33"/>
<keyword evidence="2" id="KW-1185">Reference proteome</keyword>
<dbReference type="Proteomes" id="UP000231279">
    <property type="component" value="Unassembled WGS sequence"/>
</dbReference>